<dbReference type="GO" id="GO:0030976">
    <property type="term" value="F:thiamine pyrophosphate binding"/>
    <property type="evidence" value="ECO:0007669"/>
    <property type="project" value="InterPro"/>
</dbReference>
<dbReference type="PANTHER" id="PTHR18968:SF142">
    <property type="entry name" value="ACETOLACTATE SYNTHASE"/>
    <property type="match status" value="1"/>
</dbReference>
<evidence type="ECO:0000259" key="6">
    <source>
        <dbReference type="Pfam" id="PF02776"/>
    </source>
</evidence>
<protein>
    <submittedName>
        <fullName evidence="7">Thiamine pyrophosphate-binding protein</fullName>
    </submittedName>
</protein>
<evidence type="ECO:0000256" key="2">
    <source>
        <dbReference type="ARBA" id="ARBA00023052"/>
    </source>
</evidence>
<dbReference type="InterPro" id="IPR012001">
    <property type="entry name" value="Thiamin_PyroP_enz_TPP-bd_dom"/>
</dbReference>
<feature type="domain" description="Thiamine pyrophosphate enzyme N-terminal TPP-binding" evidence="6">
    <location>
        <begin position="4"/>
        <end position="107"/>
    </location>
</feature>
<reference evidence="7" key="2">
    <citation type="submission" date="2021-04" db="EMBL/GenBank/DDBJ databases">
        <authorList>
            <person name="Gilroy R."/>
        </authorList>
    </citation>
    <scope>NUCLEOTIDE SEQUENCE</scope>
    <source>
        <strain evidence="7">ChiSjej1B19-8411</strain>
    </source>
</reference>
<dbReference type="InterPro" id="IPR012000">
    <property type="entry name" value="Thiamin_PyroP_enz_cen_dom"/>
</dbReference>
<dbReference type="Pfam" id="PF02776">
    <property type="entry name" value="TPP_enzyme_N"/>
    <property type="match status" value="1"/>
</dbReference>
<dbReference type="CDD" id="cd07035">
    <property type="entry name" value="TPP_PYR_POX_like"/>
    <property type="match status" value="1"/>
</dbReference>
<organism evidence="7 8">
    <name type="scientific">Candidatus Blautia gallistercoris</name>
    <dbReference type="NCBI Taxonomy" id="2838490"/>
    <lineage>
        <taxon>Bacteria</taxon>
        <taxon>Bacillati</taxon>
        <taxon>Bacillota</taxon>
        <taxon>Clostridia</taxon>
        <taxon>Lachnospirales</taxon>
        <taxon>Lachnospiraceae</taxon>
        <taxon>Blautia</taxon>
    </lineage>
</organism>
<dbReference type="GO" id="GO:0003984">
    <property type="term" value="F:acetolactate synthase activity"/>
    <property type="evidence" value="ECO:0007669"/>
    <property type="project" value="TreeGrafter"/>
</dbReference>
<gene>
    <name evidence="7" type="ORF">IAA45_08020</name>
</gene>
<dbReference type="Proteomes" id="UP000886817">
    <property type="component" value="Unassembled WGS sequence"/>
</dbReference>
<evidence type="ECO:0000313" key="8">
    <source>
        <dbReference type="Proteomes" id="UP000886817"/>
    </source>
</evidence>
<evidence type="ECO:0000256" key="3">
    <source>
        <dbReference type="RuleBase" id="RU362132"/>
    </source>
</evidence>
<evidence type="ECO:0000256" key="1">
    <source>
        <dbReference type="ARBA" id="ARBA00007812"/>
    </source>
</evidence>
<dbReference type="SUPFAM" id="SSF52467">
    <property type="entry name" value="DHS-like NAD/FAD-binding domain"/>
    <property type="match status" value="1"/>
</dbReference>
<proteinExistence type="inferred from homology"/>
<name>A0A9D1WIM1_9FIRM</name>
<comment type="similarity">
    <text evidence="1 3">Belongs to the TPP enzyme family.</text>
</comment>
<dbReference type="Gene3D" id="3.40.50.970">
    <property type="match status" value="2"/>
</dbReference>
<dbReference type="GO" id="GO:0009099">
    <property type="term" value="P:L-valine biosynthetic process"/>
    <property type="evidence" value="ECO:0007669"/>
    <property type="project" value="TreeGrafter"/>
</dbReference>
<sequence>MKQKVSDYIADRIAEAGIRHVFTVTGGGAMHLNDAFGHHRELECIYQHHEQACAMAAEAYARMDGQMAAVCVTTGPGATNAVTGVLGAWMDSIPMLVISGQARYDTTVPGSGLRLRSMGVQECNIVPVVESITKYAVMVTQPEQIRHHLEKALYLAAHGRPGPVWLDVPLNVQGAWVETEQLTGYSQEEDPDTEPEPVTEEMAEKILEQIKKSRRPVLFPGNGVRLAGAINEFHELVRVLGIPVVTGPSSVDALPYEDPLYVGKSGSTGDRAGNFAVQNSDLFFSIGSRMGFGQTGFHFQSWAREAYTIICDIDGEELKKPNLHVSLPVCADAGDLIWKLLEKLGQQGFDAEHPFWQGEDWLRQGRLWKEKYPVVARAHYEEQEKGCTNIYAFYEELSKAMKEGETLVVSVGTARVAGTQAFRVKEGQRFITNPNTAAMGFCLPAATGVSVALGKGPLVCVTGEGSLQMNLQELQTIWHHQLPVKLFVINNQGYHSIRQTQQSYFGEPLVGVGPESGDLSFPSLEKLAPAYGFSYDCCRDSRQLFQVIARVLEKEGPAVCEIFVTKYQKTEPKAASRKLPDGRMVSAPLEDLAPFLPREELEENMWIPLYQAEDR</sequence>
<reference evidence="7" key="1">
    <citation type="journal article" date="2021" name="PeerJ">
        <title>Extensive microbial diversity within the chicken gut microbiome revealed by metagenomics and culture.</title>
        <authorList>
            <person name="Gilroy R."/>
            <person name="Ravi A."/>
            <person name="Getino M."/>
            <person name="Pursley I."/>
            <person name="Horton D.L."/>
            <person name="Alikhan N.F."/>
            <person name="Baker D."/>
            <person name="Gharbi K."/>
            <person name="Hall N."/>
            <person name="Watson M."/>
            <person name="Adriaenssens E.M."/>
            <person name="Foster-Nyarko E."/>
            <person name="Jarju S."/>
            <person name="Secka A."/>
            <person name="Antonio M."/>
            <person name="Oren A."/>
            <person name="Chaudhuri R.R."/>
            <person name="La Ragione R."/>
            <person name="Hildebrand F."/>
            <person name="Pallen M.J."/>
        </authorList>
    </citation>
    <scope>NUCLEOTIDE SEQUENCE</scope>
    <source>
        <strain evidence="7">ChiSjej1B19-8411</strain>
    </source>
</reference>
<evidence type="ECO:0000259" key="4">
    <source>
        <dbReference type="Pfam" id="PF00205"/>
    </source>
</evidence>
<dbReference type="InterPro" id="IPR029061">
    <property type="entry name" value="THDP-binding"/>
</dbReference>
<dbReference type="SUPFAM" id="SSF52518">
    <property type="entry name" value="Thiamin diphosphate-binding fold (THDP-binding)"/>
    <property type="match status" value="2"/>
</dbReference>
<accession>A0A9D1WIM1</accession>
<dbReference type="CDD" id="cd00568">
    <property type="entry name" value="TPP_enzymes"/>
    <property type="match status" value="1"/>
</dbReference>
<dbReference type="Gene3D" id="3.40.50.1220">
    <property type="entry name" value="TPP-binding domain"/>
    <property type="match status" value="1"/>
</dbReference>
<keyword evidence="2 3" id="KW-0786">Thiamine pyrophosphate</keyword>
<dbReference type="InterPro" id="IPR045229">
    <property type="entry name" value="TPP_enz"/>
</dbReference>
<dbReference type="GO" id="GO:0050660">
    <property type="term" value="F:flavin adenine dinucleotide binding"/>
    <property type="evidence" value="ECO:0007669"/>
    <property type="project" value="TreeGrafter"/>
</dbReference>
<feature type="domain" description="Thiamine pyrophosphate enzyme TPP-binding" evidence="5">
    <location>
        <begin position="411"/>
        <end position="562"/>
    </location>
</feature>
<evidence type="ECO:0000313" key="7">
    <source>
        <dbReference type="EMBL" id="HIX59644.1"/>
    </source>
</evidence>
<dbReference type="Pfam" id="PF02775">
    <property type="entry name" value="TPP_enzyme_C"/>
    <property type="match status" value="1"/>
</dbReference>
<dbReference type="PANTHER" id="PTHR18968">
    <property type="entry name" value="THIAMINE PYROPHOSPHATE ENZYMES"/>
    <property type="match status" value="1"/>
</dbReference>
<dbReference type="InterPro" id="IPR011766">
    <property type="entry name" value="TPP_enzyme_TPP-bd"/>
</dbReference>
<evidence type="ECO:0000259" key="5">
    <source>
        <dbReference type="Pfam" id="PF02775"/>
    </source>
</evidence>
<comment type="caution">
    <text evidence="7">The sequence shown here is derived from an EMBL/GenBank/DDBJ whole genome shotgun (WGS) entry which is preliminary data.</text>
</comment>
<dbReference type="GO" id="GO:0005948">
    <property type="term" value="C:acetolactate synthase complex"/>
    <property type="evidence" value="ECO:0007669"/>
    <property type="project" value="TreeGrafter"/>
</dbReference>
<feature type="domain" description="Thiamine pyrophosphate enzyme central" evidence="4">
    <location>
        <begin position="204"/>
        <end position="340"/>
    </location>
</feature>
<dbReference type="InterPro" id="IPR029035">
    <property type="entry name" value="DHS-like_NAD/FAD-binding_dom"/>
</dbReference>
<dbReference type="Pfam" id="PF00205">
    <property type="entry name" value="TPP_enzyme_M"/>
    <property type="match status" value="1"/>
</dbReference>
<dbReference type="EMBL" id="DXEX01000174">
    <property type="protein sequence ID" value="HIX59644.1"/>
    <property type="molecule type" value="Genomic_DNA"/>
</dbReference>
<dbReference type="GO" id="GO:0009097">
    <property type="term" value="P:isoleucine biosynthetic process"/>
    <property type="evidence" value="ECO:0007669"/>
    <property type="project" value="TreeGrafter"/>
</dbReference>
<dbReference type="GO" id="GO:0000287">
    <property type="term" value="F:magnesium ion binding"/>
    <property type="evidence" value="ECO:0007669"/>
    <property type="project" value="InterPro"/>
</dbReference>
<dbReference type="FunFam" id="3.40.50.970:FF:000007">
    <property type="entry name" value="Acetolactate synthase"/>
    <property type="match status" value="1"/>
</dbReference>
<dbReference type="AlphaFoldDB" id="A0A9D1WIM1"/>